<keyword evidence="2" id="KW-1185">Reference proteome</keyword>
<evidence type="ECO:0000313" key="2">
    <source>
        <dbReference type="Proteomes" id="UP000824533"/>
    </source>
</evidence>
<organism evidence="1 2">
    <name type="scientific">Dendrolimus kikuchii</name>
    <dbReference type="NCBI Taxonomy" id="765133"/>
    <lineage>
        <taxon>Eukaryota</taxon>
        <taxon>Metazoa</taxon>
        <taxon>Ecdysozoa</taxon>
        <taxon>Arthropoda</taxon>
        <taxon>Hexapoda</taxon>
        <taxon>Insecta</taxon>
        <taxon>Pterygota</taxon>
        <taxon>Neoptera</taxon>
        <taxon>Endopterygota</taxon>
        <taxon>Lepidoptera</taxon>
        <taxon>Glossata</taxon>
        <taxon>Ditrysia</taxon>
        <taxon>Bombycoidea</taxon>
        <taxon>Lasiocampidae</taxon>
        <taxon>Dendrolimus</taxon>
    </lineage>
</organism>
<protein>
    <submittedName>
        <fullName evidence="1">Uncharacterized protein</fullName>
    </submittedName>
</protein>
<gene>
    <name evidence="1" type="ORF">K1T71_007185</name>
</gene>
<name>A0ACC1D000_9NEOP</name>
<dbReference type="EMBL" id="CM034398">
    <property type="protein sequence ID" value="KAJ0177176.1"/>
    <property type="molecule type" value="Genomic_DNA"/>
</dbReference>
<comment type="caution">
    <text evidence="1">The sequence shown here is derived from an EMBL/GenBank/DDBJ whole genome shotgun (WGS) entry which is preliminary data.</text>
</comment>
<sequence>MEFKEAFVTRMKDEMGAMNEMSHKTVDECWQSSILDSAIWGYLADTRGRQSVLLVSLLSAATVNVFASLSVNWLMMIALQFVVAFLSPGLYSMTKTILSESEPMLKKNLLILFVTTSCFDNFVYVIIVLVLAIPTILQSFSYYLPALDVYWNSWRTVVVVYSIPRVSTALWVYFVHESPKFVFARGDEKRALEILTRIHRINNLRSSEKFEVQGLVAESSEYKSRVSNSLKDQVVPLFQNPLLKNTSIAIALLVFQQRRAFSEWLPIIMNQFIGIIETGEAANFTLCGIIRAHLDASPDIVNRTGGRNMGIAATGICGLSGILVNLAPNAYASAALFTLQSMGTIVVRLYTAIIARTTECHSGLFLHTSLFTGKITVIYTDRRMDRQIKEKRRLHKGSVLAKITTVL</sequence>
<accession>A0ACC1D000</accession>
<reference evidence="1 2" key="1">
    <citation type="journal article" date="2021" name="Front. Genet.">
        <title>Chromosome-Level Genome Assembly Reveals Significant Gene Expansion in the Toll and IMD Signaling Pathways of Dendrolimus kikuchii.</title>
        <authorList>
            <person name="Zhou J."/>
            <person name="Wu P."/>
            <person name="Xiong Z."/>
            <person name="Liu N."/>
            <person name="Zhao N."/>
            <person name="Ji M."/>
            <person name="Qiu Y."/>
            <person name="Yang B."/>
        </authorList>
    </citation>
    <scope>NUCLEOTIDE SEQUENCE [LARGE SCALE GENOMIC DNA]</scope>
    <source>
        <strain evidence="1">Ann1</strain>
    </source>
</reference>
<proteinExistence type="predicted"/>
<evidence type="ECO:0000313" key="1">
    <source>
        <dbReference type="EMBL" id="KAJ0177176.1"/>
    </source>
</evidence>
<dbReference type="Proteomes" id="UP000824533">
    <property type="component" value="Linkage Group LG12"/>
</dbReference>